<evidence type="ECO:0000313" key="3">
    <source>
        <dbReference type="WBParaSite" id="L893_g16212.t1"/>
    </source>
</evidence>
<feature type="region of interest" description="Disordered" evidence="1">
    <location>
        <begin position="88"/>
        <end position="135"/>
    </location>
</feature>
<dbReference type="WBParaSite" id="L893_g16212.t1">
    <property type="protein sequence ID" value="L893_g16212.t1"/>
    <property type="gene ID" value="L893_g16212"/>
</dbReference>
<evidence type="ECO:0000313" key="2">
    <source>
        <dbReference type="Proteomes" id="UP000095287"/>
    </source>
</evidence>
<reference evidence="3" key="1">
    <citation type="submission" date="2016-11" db="UniProtKB">
        <authorList>
            <consortium name="WormBaseParasite"/>
        </authorList>
    </citation>
    <scope>IDENTIFICATION</scope>
</reference>
<sequence>MRTYLESSEICAHFRGVPQTNEATAGNQRLGQIGAIGVPPRKHKSRLGGAGMSPSIVSIWCFDRGVMNEGPEIDGDHCENTRECEINGRLPNHSTHDLPSATDARIRSADKSSSINLPGKHFKSPVESTAEGIYS</sequence>
<proteinExistence type="predicted"/>
<dbReference type="AlphaFoldDB" id="A0A1I7YH03"/>
<accession>A0A1I7YH03</accession>
<evidence type="ECO:0000256" key="1">
    <source>
        <dbReference type="SAM" id="MobiDB-lite"/>
    </source>
</evidence>
<organism evidence="2 3">
    <name type="scientific">Steinernema glaseri</name>
    <dbReference type="NCBI Taxonomy" id="37863"/>
    <lineage>
        <taxon>Eukaryota</taxon>
        <taxon>Metazoa</taxon>
        <taxon>Ecdysozoa</taxon>
        <taxon>Nematoda</taxon>
        <taxon>Chromadorea</taxon>
        <taxon>Rhabditida</taxon>
        <taxon>Tylenchina</taxon>
        <taxon>Panagrolaimomorpha</taxon>
        <taxon>Strongyloidoidea</taxon>
        <taxon>Steinernematidae</taxon>
        <taxon>Steinernema</taxon>
    </lineage>
</organism>
<dbReference type="Proteomes" id="UP000095287">
    <property type="component" value="Unplaced"/>
</dbReference>
<name>A0A1I7YH03_9BILA</name>
<protein>
    <submittedName>
        <fullName evidence="3">Uncharacterized protein</fullName>
    </submittedName>
</protein>
<keyword evidence="2" id="KW-1185">Reference proteome</keyword>